<comment type="caution">
    <text evidence="4">The sequence shown here is derived from an EMBL/GenBank/DDBJ whole genome shotgun (WGS) entry which is preliminary data.</text>
</comment>
<dbReference type="AlphaFoldDB" id="A0ABD1AEV9"/>
<sequence>MGRGLFYAISIHLLYISSLVVLFLWFVTLVNHIPRCSIHYFYIPSLNKSLNSPHNTTLNFMLRLKNINAAKGIYYDDLHLSFSTIFNNSSSSSLLVANYTVPRFYQGHEKKAKKWGQILPLNNHTVFRAIFRVDLKTQVKYKFMFWKTRRYKFEASVNLEVNEEGATKVKNKEDGIKMKKSDSSPPKLTSFHLFFSIIFVFMNLLVFLDDFSFP</sequence>
<evidence type="ECO:0000313" key="4">
    <source>
        <dbReference type="EMBL" id="KAL1197356.1"/>
    </source>
</evidence>
<protein>
    <submittedName>
        <fullName evidence="4">Protein NDR1</fullName>
    </submittedName>
</protein>
<feature type="transmembrane region" description="Helical" evidence="3">
    <location>
        <begin position="6"/>
        <end position="30"/>
    </location>
</feature>
<evidence type="ECO:0000256" key="3">
    <source>
        <dbReference type="SAM" id="Phobius"/>
    </source>
</evidence>
<evidence type="ECO:0000256" key="2">
    <source>
        <dbReference type="ARBA" id="ARBA00023136"/>
    </source>
</evidence>
<keyword evidence="3" id="KW-1133">Transmembrane helix</keyword>
<keyword evidence="2 3" id="KW-0472">Membrane</keyword>
<proteinExistence type="predicted"/>
<keyword evidence="3" id="KW-0812">Transmembrane</keyword>
<evidence type="ECO:0000256" key="1">
    <source>
        <dbReference type="ARBA" id="ARBA00004370"/>
    </source>
</evidence>
<organism evidence="4 5">
    <name type="scientific">Cardamine amara subsp. amara</name>
    <dbReference type="NCBI Taxonomy" id="228776"/>
    <lineage>
        <taxon>Eukaryota</taxon>
        <taxon>Viridiplantae</taxon>
        <taxon>Streptophyta</taxon>
        <taxon>Embryophyta</taxon>
        <taxon>Tracheophyta</taxon>
        <taxon>Spermatophyta</taxon>
        <taxon>Magnoliopsida</taxon>
        <taxon>eudicotyledons</taxon>
        <taxon>Gunneridae</taxon>
        <taxon>Pentapetalae</taxon>
        <taxon>rosids</taxon>
        <taxon>malvids</taxon>
        <taxon>Brassicales</taxon>
        <taxon>Brassicaceae</taxon>
        <taxon>Cardamineae</taxon>
        <taxon>Cardamine</taxon>
    </lineage>
</organism>
<dbReference type="EMBL" id="JBANAX010000688">
    <property type="protein sequence ID" value="KAL1197356.1"/>
    <property type="molecule type" value="Genomic_DNA"/>
</dbReference>
<keyword evidence="5" id="KW-1185">Reference proteome</keyword>
<dbReference type="Proteomes" id="UP001558713">
    <property type="component" value="Unassembled WGS sequence"/>
</dbReference>
<comment type="subcellular location">
    <subcellularLocation>
        <location evidence="1">Membrane</location>
    </subcellularLocation>
</comment>
<dbReference type="PANTHER" id="PTHR31415">
    <property type="entry name" value="OS05G0367900 PROTEIN"/>
    <property type="match status" value="1"/>
</dbReference>
<name>A0ABD1AEV9_CARAN</name>
<dbReference type="GO" id="GO:0016020">
    <property type="term" value="C:membrane"/>
    <property type="evidence" value="ECO:0007669"/>
    <property type="project" value="UniProtKB-SubCell"/>
</dbReference>
<gene>
    <name evidence="4" type="ORF">V5N11_011946</name>
</gene>
<evidence type="ECO:0000313" key="5">
    <source>
        <dbReference type="Proteomes" id="UP001558713"/>
    </source>
</evidence>
<accession>A0ABD1AEV9</accession>
<dbReference type="PANTHER" id="PTHR31415:SF52">
    <property type="entry name" value="LATE EMBRYOGENESIS ABUNDANT (LEA) HYDROXYPROLINE-RICH GLYCOPROTEIN FAMILY-RELATED"/>
    <property type="match status" value="1"/>
</dbReference>
<reference evidence="4 5" key="1">
    <citation type="submission" date="2024-04" db="EMBL/GenBank/DDBJ databases">
        <title>Genome assembly C_amara_ONT_v2.</title>
        <authorList>
            <person name="Yant L."/>
            <person name="Moore C."/>
            <person name="Slenker M."/>
        </authorList>
    </citation>
    <scope>NUCLEOTIDE SEQUENCE [LARGE SCALE GENOMIC DNA]</scope>
    <source>
        <tissue evidence="4">Leaf</tissue>
    </source>
</reference>
<feature type="transmembrane region" description="Helical" evidence="3">
    <location>
        <begin position="188"/>
        <end position="208"/>
    </location>
</feature>
<dbReference type="InterPro" id="IPR044839">
    <property type="entry name" value="NDR1-like"/>
</dbReference>